<protein>
    <submittedName>
        <fullName evidence="1">Uncharacterized protein</fullName>
    </submittedName>
</protein>
<name>A0A1Y1W757_9FUNG</name>
<keyword evidence="2" id="KW-1185">Reference proteome</keyword>
<accession>A0A1Y1W757</accession>
<evidence type="ECO:0000313" key="2">
    <source>
        <dbReference type="Proteomes" id="UP000193922"/>
    </source>
</evidence>
<organism evidence="1 2">
    <name type="scientific">Linderina pennispora</name>
    <dbReference type="NCBI Taxonomy" id="61395"/>
    <lineage>
        <taxon>Eukaryota</taxon>
        <taxon>Fungi</taxon>
        <taxon>Fungi incertae sedis</taxon>
        <taxon>Zoopagomycota</taxon>
        <taxon>Kickxellomycotina</taxon>
        <taxon>Kickxellomycetes</taxon>
        <taxon>Kickxellales</taxon>
        <taxon>Kickxellaceae</taxon>
        <taxon>Linderina</taxon>
    </lineage>
</organism>
<sequence length="230" mass="24856">MDPRSLFTLEDMYMDTVLRSGFQTRIFVGEQQAAYVDRLVSEVNCPTEAQSMVKVVVDNGLDRMLQLQLSARAVGSKDGVYGVESGVDSELALEASDALQYMAQGVQLLSAASVNTAFAAHLPDQNARQGQKFRFALPFTPQPTAELPSMPFESLPPNMPGAAPTSQPIVFDSVYCMKLPPIAPGSSHQVALPVYVVQPGQHRIEYELVDGAQAAQVVERGLLIINGCKA</sequence>
<proteinExistence type="predicted"/>
<gene>
    <name evidence="1" type="ORF">DL89DRAFT_173967</name>
</gene>
<dbReference type="Proteomes" id="UP000193922">
    <property type="component" value="Unassembled WGS sequence"/>
</dbReference>
<comment type="caution">
    <text evidence="1">The sequence shown here is derived from an EMBL/GenBank/DDBJ whole genome shotgun (WGS) entry which is preliminary data.</text>
</comment>
<reference evidence="1 2" key="1">
    <citation type="submission" date="2016-07" db="EMBL/GenBank/DDBJ databases">
        <title>Pervasive Adenine N6-methylation of Active Genes in Fungi.</title>
        <authorList>
            <consortium name="DOE Joint Genome Institute"/>
            <person name="Mondo S.J."/>
            <person name="Dannebaum R.O."/>
            <person name="Kuo R.C."/>
            <person name="Labutti K."/>
            <person name="Haridas S."/>
            <person name="Kuo A."/>
            <person name="Salamov A."/>
            <person name="Ahrendt S.R."/>
            <person name="Lipzen A."/>
            <person name="Sullivan W."/>
            <person name="Andreopoulos W.B."/>
            <person name="Clum A."/>
            <person name="Lindquist E."/>
            <person name="Daum C."/>
            <person name="Ramamoorthy G.K."/>
            <person name="Gryganskyi A."/>
            <person name="Culley D."/>
            <person name="Magnuson J.K."/>
            <person name="James T.Y."/>
            <person name="O'Malley M.A."/>
            <person name="Stajich J.E."/>
            <person name="Spatafora J.W."/>
            <person name="Visel A."/>
            <person name="Grigoriev I.V."/>
        </authorList>
    </citation>
    <scope>NUCLEOTIDE SEQUENCE [LARGE SCALE GENOMIC DNA]</scope>
    <source>
        <strain evidence="1 2">ATCC 12442</strain>
    </source>
</reference>
<dbReference type="EMBL" id="MCFD01000008">
    <property type="protein sequence ID" value="ORX69262.1"/>
    <property type="molecule type" value="Genomic_DNA"/>
</dbReference>
<dbReference type="GeneID" id="63800478"/>
<dbReference type="AlphaFoldDB" id="A0A1Y1W757"/>
<dbReference type="RefSeq" id="XP_040742994.1">
    <property type="nucleotide sequence ID" value="XM_040883830.1"/>
</dbReference>
<evidence type="ECO:0000313" key="1">
    <source>
        <dbReference type="EMBL" id="ORX69262.1"/>
    </source>
</evidence>